<keyword evidence="1" id="KW-0472">Membrane</keyword>
<feature type="transmembrane region" description="Helical" evidence="1">
    <location>
        <begin position="131"/>
        <end position="150"/>
    </location>
</feature>
<feature type="transmembrane region" description="Helical" evidence="1">
    <location>
        <begin position="100"/>
        <end position="124"/>
    </location>
</feature>
<evidence type="ECO:0000313" key="2">
    <source>
        <dbReference type="EMBL" id="CAD7004914.1"/>
    </source>
</evidence>
<dbReference type="Proteomes" id="UP000606786">
    <property type="component" value="Unassembled WGS sequence"/>
</dbReference>
<keyword evidence="3" id="KW-1185">Reference proteome</keyword>
<dbReference type="AlphaFoldDB" id="A0A811V1V6"/>
<name>A0A811V1V6_CERCA</name>
<keyword evidence="1" id="KW-1133">Transmembrane helix</keyword>
<sequence>MASSNVNTGFAKCFISFMALVILLQGCVYLALAIYGITQESCHNNGVSDITENPFEFIMRLIYFQKESCGNPKVTAQDLPNEIVVDMNWSKSFAITNRTFIFLITYAAVSALWIATSVLVLASICGRVTRFVAAISFWPWFLIVIGGSILDGVATGYFVDDIIHTTTASDTFGYIGADTTNTELMSVLEKFDAYFITPAVVMVCLSSRLVLIWLLNIFGTGFCLSLSHVLAKNNSTSSLNEGVSNSSPTQAISEASTFNAQSEIKLQQPEVRPNQSSLNPQTSVIEQIRIHQQASINSHGNTPPTPLIDPPKIRRLSSISTSRDSEQLNPAQNNVTYRNTDTHPDRLDYPAVRTRPISPELPMEQVSQLSVETPLNSRYSIIDGSQQPNARVNAELRSQLPWSYTNILGNPQVPLKPQRPIYPDIPKPDYNS</sequence>
<dbReference type="OrthoDB" id="7967436at2759"/>
<feature type="transmembrane region" description="Helical" evidence="1">
    <location>
        <begin position="12"/>
        <end position="37"/>
    </location>
</feature>
<evidence type="ECO:0000313" key="3">
    <source>
        <dbReference type="Proteomes" id="UP000606786"/>
    </source>
</evidence>
<evidence type="ECO:0000256" key="1">
    <source>
        <dbReference type="SAM" id="Phobius"/>
    </source>
</evidence>
<proteinExistence type="predicted"/>
<comment type="caution">
    <text evidence="2">The sequence shown here is derived from an EMBL/GenBank/DDBJ whole genome shotgun (WGS) entry which is preliminary data.</text>
</comment>
<accession>A0A811V1V6</accession>
<reference evidence="2" key="1">
    <citation type="submission" date="2020-11" db="EMBL/GenBank/DDBJ databases">
        <authorList>
            <person name="Whitehead M."/>
        </authorList>
    </citation>
    <scope>NUCLEOTIDE SEQUENCE</scope>
    <source>
        <strain evidence="2">EGII</strain>
    </source>
</reference>
<dbReference type="EMBL" id="CAJHJT010000034">
    <property type="protein sequence ID" value="CAD7004914.1"/>
    <property type="molecule type" value="Genomic_DNA"/>
</dbReference>
<gene>
    <name evidence="2" type="ORF">CCAP1982_LOCUS13297</name>
</gene>
<protein>
    <submittedName>
        <fullName evidence="2">(Mediterranean fruit fly) hypothetical protein</fullName>
    </submittedName>
</protein>
<organism evidence="2 3">
    <name type="scientific">Ceratitis capitata</name>
    <name type="common">Mediterranean fruit fly</name>
    <name type="synonym">Tephritis capitata</name>
    <dbReference type="NCBI Taxonomy" id="7213"/>
    <lineage>
        <taxon>Eukaryota</taxon>
        <taxon>Metazoa</taxon>
        <taxon>Ecdysozoa</taxon>
        <taxon>Arthropoda</taxon>
        <taxon>Hexapoda</taxon>
        <taxon>Insecta</taxon>
        <taxon>Pterygota</taxon>
        <taxon>Neoptera</taxon>
        <taxon>Endopterygota</taxon>
        <taxon>Diptera</taxon>
        <taxon>Brachycera</taxon>
        <taxon>Muscomorpha</taxon>
        <taxon>Tephritoidea</taxon>
        <taxon>Tephritidae</taxon>
        <taxon>Ceratitis</taxon>
        <taxon>Ceratitis</taxon>
    </lineage>
</organism>
<keyword evidence="1" id="KW-0812">Transmembrane</keyword>